<proteinExistence type="predicted"/>
<organism evidence="1 2">
    <name type="scientific">Gimesia alba</name>
    <dbReference type="NCBI Taxonomy" id="2527973"/>
    <lineage>
        <taxon>Bacteria</taxon>
        <taxon>Pseudomonadati</taxon>
        <taxon>Planctomycetota</taxon>
        <taxon>Planctomycetia</taxon>
        <taxon>Planctomycetales</taxon>
        <taxon>Planctomycetaceae</taxon>
        <taxon>Gimesia</taxon>
    </lineage>
</organism>
<dbReference type="EMBL" id="CP036269">
    <property type="protein sequence ID" value="QDT43604.1"/>
    <property type="molecule type" value="Genomic_DNA"/>
</dbReference>
<dbReference type="AlphaFoldDB" id="A0A517RI94"/>
<sequence length="176" mass="20344">MMWIKACCYLVVISIGFYANPQNSHREYTQEEKAVLSELCGTVSLDMIKSDEVKKEELCFFSHGLKNDKFVPFKKSILKHLTKQGVKAYPSSAMDMSRIWETDKTGKKRKKQETAYVLDGTSLEGRLYVIKFKSFDENTASFTAYRLKGSDMFERRYKLKKTGNSWGIQSKVPVIY</sequence>
<protein>
    <submittedName>
        <fullName evidence="1">Uncharacterized protein</fullName>
    </submittedName>
</protein>
<name>A0A517RI94_9PLAN</name>
<reference evidence="1 2" key="1">
    <citation type="submission" date="2019-02" db="EMBL/GenBank/DDBJ databases">
        <title>Deep-cultivation of Planctomycetes and their phenomic and genomic characterization uncovers novel biology.</title>
        <authorList>
            <person name="Wiegand S."/>
            <person name="Jogler M."/>
            <person name="Boedeker C."/>
            <person name="Pinto D."/>
            <person name="Vollmers J."/>
            <person name="Rivas-Marin E."/>
            <person name="Kohn T."/>
            <person name="Peeters S.H."/>
            <person name="Heuer A."/>
            <person name="Rast P."/>
            <person name="Oberbeckmann S."/>
            <person name="Bunk B."/>
            <person name="Jeske O."/>
            <person name="Meyerdierks A."/>
            <person name="Storesund J.E."/>
            <person name="Kallscheuer N."/>
            <person name="Luecker S."/>
            <person name="Lage O.M."/>
            <person name="Pohl T."/>
            <person name="Merkel B.J."/>
            <person name="Hornburger P."/>
            <person name="Mueller R.-W."/>
            <person name="Bruemmer F."/>
            <person name="Labrenz M."/>
            <person name="Spormann A.M."/>
            <person name="Op den Camp H."/>
            <person name="Overmann J."/>
            <person name="Amann R."/>
            <person name="Jetten M.S.M."/>
            <person name="Mascher T."/>
            <person name="Medema M.H."/>
            <person name="Devos D.P."/>
            <person name="Kaster A.-K."/>
            <person name="Ovreas L."/>
            <person name="Rohde M."/>
            <person name="Galperin M.Y."/>
            <person name="Jogler C."/>
        </authorList>
    </citation>
    <scope>NUCLEOTIDE SEQUENCE [LARGE SCALE GENOMIC DNA]</scope>
    <source>
        <strain evidence="1 2">Pan241w</strain>
    </source>
</reference>
<evidence type="ECO:0000313" key="2">
    <source>
        <dbReference type="Proteomes" id="UP000317171"/>
    </source>
</evidence>
<accession>A0A517RI94</accession>
<keyword evidence="2" id="KW-1185">Reference proteome</keyword>
<dbReference type="Proteomes" id="UP000317171">
    <property type="component" value="Chromosome"/>
</dbReference>
<dbReference type="OrthoDB" id="9992194at2"/>
<dbReference type="KEGG" id="gaz:Pan241w_37060"/>
<dbReference type="RefSeq" id="WP_145218406.1">
    <property type="nucleotide sequence ID" value="NZ_CP036269.1"/>
</dbReference>
<evidence type="ECO:0000313" key="1">
    <source>
        <dbReference type="EMBL" id="QDT43604.1"/>
    </source>
</evidence>
<gene>
    <name evidence="1" type="ORF">Pan241w_37060</name>
</gene>